<evidence type="ECO:0000313" key="2">
    <source>
        <dbReference type="Proteomes" id="UP001458880"/>
    </source>
</evidence>
<organism evidence="1 2">
    <name type="scientific">Popillia japonica</name>
    <name type="common">Japanese beetle</name>
    <dbReference type="NCBI Taxonomy" id="7064"/>
    <lineage>
        <taxon>Eukaryota</taxon>
        <taxon>Metazoa</taxon>
        <taxon>Ecdysozoa</taxon>
        <taxon>Arthropoda</taxon>
        <taxon>Hexapoda</taxon>
        <taxon>Insecta</taxon>
        <taxon>Pterygota</taxon>
        <taxon>Neoptera</taxon>
        <taxon>Endopterygota</taxon>
        <taxon>Coleoptera</taxon>
        <taxon>Polyphaga</taxon>
        <taxon>Scarabaeiformia</taxon>
        <taxon>Scarabaeidae</taxon>
        <taxon>Rutelinae</taxon>
        <taxon>Popillia</taxon>
    </lineage>
</organism>
<reference evidence="1 2" key="1">
    <citation type="journal article" date="2024" name="BMC Genomics">
        <title>De novo assembly and annotation of Popillia japonica's genome with initial clues to its potential as an invasive pest.</title>
        <authorList>
            <person name="Cucini C."/>
            <person name="Boschi S."/>
            <person name="Funari R."/>
            <person name="Cardaioli E."/>
            <person name="Iannotti N."/>
            <person name="Marturano G."/>
            <person name="Paoli F."/>
            <person name="Bruttini M."/>
            <person name="Carapelli A."/>
            <person name="Frati F."/>
            <person name="Nardi F."/>
        </authorList>
    </citation>
    <scope>NUCLEOTIDE SEQUENCE [LARGE SCALE GENOMIC DNA]</scope>
    <source>
        <strain evidence="1">DMR45628</strain>
    </source>
</reference>
<keyword evidence="2" id="KW-1185">Reference proteome</keyword>
<dbReference type="EMBL" id="JASPKY010000037">
    <property type="protein sequence ID" value="KAK9746784.1"/>
    <property type="molecule type" value="Genomic_DNA"/>
</dbReference>
<dbReference type="Proteomes" id="UP001458880">
    <property type="component" value="Unassembled WGS sequence"/>
</dbReference>
<dbReference type="AlphaFoldDB" id="A0AAW1ML43"/>
<proteinExistence type="predicted"/>
<gene>
    <name evidence="1" type="ORF">QE152_g5861</name>
</gene>
<name>A0AAW1ML43_POPJA</name>
<evidence type="ECO:0000313" key="1">
    <source>
        <dbReference type="EMBL" id="KAK9746784.1"/>
    </source>
</evidence>
<sequence>MKAVIIEGGEDKKNQVVFTLGWTSWNPLFGTVATNNTKTKVTGFVRFMPKLEDQSSEQRTVFCRAINNMENTKGYATSCGFWWYTREVASTELMVNEKVYVQDHKPYDNI</sequence>
<protein>
    <submittedName>
        <fullName evidence="1">Uncharacterized protein</fullName>
    </submittedName>
</protein>
<comment type="caution">
    <text evidence="1">The sequence shown here is derived from an EMBL/GenBank/DDBJ whole genome shotgun (WGS) entry which is preliminary data.</text>
</comment>
<accession>A0AAW1ML43</accession>